<comment type="caution">
    <text evidence="4">The sequence shown here is derived from an EMBL/GenBank/DDBJ whole genome shotgun (WGS) entry which is preliminary data.</text>
</comment>
<dbReference type="InterPro" id="IPR050364">
    <property type="entry name" value="Cytochrome_P450_fung"/>
</dbReference>
<evidence type="ECO:0000256" key="1">
    <source>
        <dbReference type="ARBA" id="ARBA00022723"/>
    </source>
</evidence>
<evidence type="ECO:0000256" key="3">
    <source>
        <dbReference type="ARBA" id="ARBA00023004"/>
    </source>
</evidence>
<accession>A0A699XLR2</accession>
<keyword evidence="1" id="KW-0479">Metal-binding</keyword>
<keyword evidence="3" id="KW-0408">Iron</keyword>
<feature type="non-terminal residue" evidence="4">
    <location>
        <position position="1"/>
    </location>
</feature>
<name>A0A699XLR2_TANCI</name>
<reference evidence="4" key="1">
    <citation type="journal article" date="2019" name="Sci. Rep.">
        <title>Draft genome of Tanacetum cinerariifolium, the natural source of mosquito coil.</title>
        <authorList>
            <person name="Yamashiro T."/>
            <person name="Shiraishi A."/>
            <person name="Satake H."/>
            <person name="Nakayama K."/>
        </authorList>
    </citation>
    <scope>NUCLEOTIDE SEQUENCE</scope>
</reference>
<evidence type="ECO:0000256" key="2">
    <source>
        <dbReference type="ARBA" id="ARBA00023002"/>
    </source>
</evidence>
<dbReference type="GO" id="GO:0046872">
    <property type="term" value="F:metal ion binding"/>
    <property type="evidence" value="ECO:0007669"/>
    <property type="project" value="UniProtKB-KW"/>
</dbReference>
<dbReference type="EMBL" id="BKCJ011874700">
    <property type="protein sequence ID" value="GFD60193.1"/>
    <property type="molecule type" value="Genomic_DNA"/>
</dbReference>
<evidence type="ECO:0000313" key="4">
    <source>
        <dbReference type="EMBL" id="GFD60193.1"/>
    </source>
</evidence>
<dbReference type="PANTHER" id="PTHR46300">
    <property type="entry name" value="P450, PUTATIVE (EUROFUNG)-RELATED-RELATED"/>
    <property type="match status" value="1"/>
</dbReference>
<dbReference type="AlphaFoldDB" id="A0A699XLR2"/>
<organism evidence="4">
    <name type="scientific">Tanacetum cinerariifolium</name>
    <name type="common">Dalmatian daisy</name>
    <name type="synonym">Chrysanthemum cinerariifolium</name>
    <dbReference type="NCBI Taxonomy" id="118510"/>
    <lineage>
        <taxon>Eukaryota</taxon>
        <taxon>Viridiplantae</taxon>
        <taxon>Streptophyta</taxon>
        <taxon>Embryophyta</taxon>
        <taxon>Tracheophyta</taxon>
        <taxon>Spermatophyta</taxon>
        <taxon>Magnoliopsida</taxon>
        <taxon>eudicotyledons</taxon>
        <taxon>Gunneridae</taxon>
        <taxon>Pentapetalae</taxon>
        <taxon>asterids</taxon>
        <taxon>campanulids</taxon>
        <taxon>Asterales</taxon>
        <taxon>Asteraceae</taxon>
        <taxon>Asteroideae</taxon>
        <taxon>Anthemideae</taxon>
        <taxon>Anthemidinae</taxon>
        <taxon>Tanacetum</taxon>
    </lineage>
</organism>
<sequence length="81" mass="9286">RESETATFHRYPELEAKRMLVELLEEPDQYNHALESFIARVTSRLAWGRAEASDELKQRARELLLGVSPTGSLANKLPFLM</sequence>
<dbReference type="GO" id="GO:0016491">
    <property type="term" value="F:oxidoreductase activity"/>
    <property type="evidence" value="ECO:0007669"/>
    <property type="project" value="UniProtKB-KW"/>
</dbReference>
<dbReference type="PANTHER" id="PTHR46300:SF8">
    <property type="entry name" value="CYTOCHROME P450 2E1"/>
    <property type="match status" value="1"/>
</dbReference>
<protein>
    <submittedName>
        <fullName evidence="4">Uncharacterized protein</fullName>
    </submittedName>
</protein>
<gene>
    <name evidence="4" type="ORF">Tci_932162</name>
</gene>
<proteinExistence type="predicted"/>
<keyword evidence="2" id="KW-0560">Oxidoreductase</keyword>
<feature type="non-terminal residue" evidence="4">
    <location>
        <position position="81"/>
    </location>
</feature>